<dbReference type="EMBL" id="JANRMS010000126">
    <property type="protein sequence ID" value="KAJ3546089.1"/>
    <property type="molecule type" value="Genomic_DNA"/>
</dbReference>
<accession>A0ACC1STD3</accession>
<protein>
    <submittedName>
        <fullName evidence="1">Uncharacterized protein</fullName>
    </submittedName>
</protein>
<sequence>MSGRRADQALNTACQRCRRRKVKCDLKSPQVHQLHSRRCSLRFVPSLQSLWRLKAPFSDTVLGRYLESLEAELSQLQAQAARAEQGSISGTNSRWELGVTGTPVSRGLQDGATPFDWSTIGEVDSGKLHPRLAYGIKNMVRDALSIDNSAPFHSREPNSLCPRVAQLPFPPQDHPLAPEYLTSYFDHVHSCLPFLSEKEPTEFLVRQRLSSDMDSPILPMVLAVGAILRPGRNPITAYNAIVFHNAAMESFESLPPSSSIQTVQFLLLATIFSMYSPTGGSTWHLLGLAIQVSITLGLHHRRGIVLQREDRPVAENIFWSTYILDRLISATLGRPYGIVDQDITTELPAKEDIPSNIWYLTLLARASSQSTAVALESSPLNDDFRQTCSELSQRPLPGGYCDVFGSIAFQLVVLAASDVSNMKKYPNVQVESLQNQLKMHRLWLSHCQAQKRDSAPFPWVSGYTIFHAVVLQKCAQRLHALDSLSERNETADASVLPGVANECLLSISFSFRGLESLEVDDLEAVQSESIRAAVTTLISLSPRSTV</sequence>
<name>A0ACC1STD3_9HYPO</name>
<organism evidence="1 2">
    <name type="scientific">Fusarium decemcellulare</name>
    <dbReference type="NCBI Taxonomy" id="57161"/>
    <lineage>
        <taxon>Eukaryota</taxon>
        <taxon>Fungi</taxon>
        <taxon>Dikarya</taxon>
        <taxon>Ascomycota</taxon>
        <taxon>Pezizomycotina</taxon>
        <taxon>Sordariomycetes</taxon>
        <taxon>Hypocreomycetidae</taxon>
        <taxon>Hypocreales</taxon>
        <taxon>Nectriaceae</taxon>
        <taxon>Fusarium</taxon>
        <taxon>Fusarium decemcellulare species complex</taxon>
    </lineage>
</organism>
<evidence type="ECO:0000313" key="1">
    <source>
        <dbReference type="EMBL" id="KAJ3546089.1"/>
    </source>
</evidence>
<dbReference type="Proteomes" id="UP001148629">
    <property type="component" value="Unassembled WGS sequence"/>
</dbReference>
<reference evidence="1" key="1">
    <citation type="submission" date="2022-08" db="EMBL/GenBank/DDBJ databases">
        <title>Genome Sequence of Fusarium decemcellulare.</title>
        <authorList>
            <person name="Buettner E."/>
        </authorList>
    </citation>
    <scope>NUCLEOTIDE SEQUENCE</scope>
    <source>
        <strain evidence="1">Babe19</strain>
    </source>
</reference>
<comment type="caution">
    <text evidence="1">The sequence shown here is derived from an EMBL/GenBank/DDBJ whole genome shotgun (WGS) entry which is preliminary data.</text>
</comment>
<proteinExistence type="predicted"/>
<gene>
    <name evidence="1" type="ORF">NM208_g2185</name>
</gene>
<evidence type="ECO:0000313" key="2">
    <source>
        <dbReference type="Proteomes" id="UP001148629"/>
    </source>
</evidence>
<keyword evidence="2" id="KW-1185">Reference proteome</keyword>